<dbReference type="GO" id="GO:0035438">
    <property type="term" value="F:cyclic-di-GMP binding"/>
    <property type="evidence" value="ECO:0007669"/>
    <property type="project" value="TreeGrafter"/>
</dbReference>
<comment type="caution">
    <text evidence="2">The sequence shown here is derived from an EMBL/GenBank/DDBJ whole genome shotgun (WGS) entry which is preliminary data.</text>
</comment>
<dbReference type="GO" id="GO:0045087">
    <property type="term" value="P:innate immune response"/>
    <property type="evidence" value="ECO:0007669"/>
    <property type="project" value="TreeGrafter"/>
</dbReference>
<dbReference type="GO" id="GO:0007165">
    <property type="term" value="P:signal transduction"/>
    <property type="evidence" value="ECO:0007669"/>
    <property type="project" value="InterPro"/>
</dbReference>
<protein>
    <recommendedName>
        <fullName evidence="1">TIR domain-containing protein</fullName>
    </recommendedName>
</protein>
<dbReference type="GO" id="GO:0002218">
    <property type="term" value="P:activation of innate immune response"/>
    <property type="evidence" value="ECO:0007669"/>
    <property type="project" value="InterPro"/>
</dbReference>
<dbReference type="AlphaFoldDB" id="A0AAN9G1K7"/>
<evidence type="ECO:0000313" key="2">
    <source>
        <dbReference type="EMBL" id="KAK7090590.1"/>
    </source>
</evidence>
<reference evidence="2 3" key="1">
    <citation type="submission" date="2024-02" db="EMBL/GenBank/DDBJ databases">
        <title>Chromosome-scale genome assembly of the rough periwinkle Littorina saxatilis.</title>
        <authorList>
            <person name="De Jode A."/>
            <person name="Faria R."/>
            <person name="Formenti G."/>
            <person name="Sims Y."/>
            <person name="Smith T.P."/>
            <person name="Tracey A."/>
            <person name="Wood J.M.D."/>
            <person name="Zagrodzka Z.B."/>
            <person name="Johannesson K."/>
            <person name="Butlin R.K."/>
            <person name="Leder E.H."/>
        </authorList>
    </citation>
    <scope>NUCLEOTIDE SEQUENCE [LARGE SCALE GENOMIC DNA]</scope>
    <source>
        <strain evidence="2">Snail1</strain>
        <tissue evidence="2">Muscle</tissue>
    </source>
</reference>
<dbReference type="Gene3D" id="3.40.50.10140">
    <property type="entry name" value="Toll/interleukin-1 receptor homology (TIR) domain"/>
    <property type="match status" value="1"/>
</dbReference>
<accession>A0AAN9G1K7</accession>
<dbReference type="SUPFAM" id="SSF52200">
    <property type="entry name" value="Toll/Interleukin receptor TIR domain"/>
    <property type="match status" value="1"/>
</dbReference>
<dbReference type="Proteomes" id="UP001374579">
    <property type="component" value="Unassembled WGS sequence"/>
</dbReference>
<dbReference type="PANTHER" id="PTHR34339">
    <property type="entry name" value="STIMULATOR OF INTERFERON GENES PROTEIN"/>
    <property type="match status" value="1"/>
</dbReference>
<dbReference type="Pfam" id="PF15009">
    <property type="entry name" value="STING_LBD"/>
    <property type="match status" value="1"/>
</dbReference>
<dbReference type="Gene3D" id="3.40.50.12100">
    <property type="entry name" value="Stimulator of interferon genes protein"/>
    <property type="match status" value="1"/>
</dbReference>
<sequence length="559" mass="63996">MDDFSKLLLQFGHVSSIRVLPRRHSTVLVLLCQQNSSNRNQSFQRNKRSGCCAILKRDQYEQHHHKGKLKIAPAAHARGQNLTESTDETNVWWKHRLFGINSLAFKRYKVYKPTRLEQKSCQADDGIVETGRPSCKQKLSGSGSRSSEKQVKSRIALHMCKRLKRICKRLRQQLLCCVTEHETDLKQSSVSQPVLPELAEEMSRVQGRLDNSDASRRLKTDVFISHHEDDYEFAIQFLELFEQKGLSCILGERDFLPGTFKSDAITEAMRKSKRVVLLLSRKFLQTGWCTFELQMSLSEMFESQRALVVPVLLDVTEAEVLPCLRNLSCVKMHGDPNHIQKLISLLRGPEVTVGEIMPAGNVSPGLAWSYFSYLQIILPDIAERVHSFCNQNNPRLKDPRMPRKLYILVPASCFCPPSLESADRERRIRFGGHLEDVRRSTGGSVERVYKHTVWNIHKKDGEVLQFVGEYCNVIKTLYDMENQRNAGVDSRQRLLQRDLLSDQLQTILVSHGLNNHAQIVVFNDEEGNTVPLSEILEPLVERDRFPATGDHYKPLDQSP</sequence>
<dbReference type="InterPro" id="IPR035897">
    <property type="entry name" value="Toll_tir_struct_dom_sf"/>
</dbReference>
<evidence type="ECO:0000313" key="3">
    <source>
        <dbReference type="Proteomes" id="UP001374579"/>
    </source>
</evidence>
<dbReference type="EMBL" id="JBAMIC010000024">
    <property type="protein sequence ID" value="KAK7090590.1"/>
    <property type="molecule type" value="Genomic_DNA"/>
</dbReference>
<keyword evidence="3" id="KW-1185">Reference proteome</keyword>
<dbReference type="PROSITE" id="PS50104">
    <property type="entry name" value="TIR"/>
    <property type="match status" value="1"/>
</dbReference>
<proteinExistence type="predicted"/>
<dbReference type="GO" id="GO:0005789">
    <property type="term" value="C:endoplasmic reticulum membrane"/>
    <property type="evidence" value="ECO:0007669"/>
    <property type="project" value="TreeGrafter"/>
</dbReference>
<name>A0AAN9G1K7_9CAEN</name>
<gene>
    <name evidence="2" type="ORF">V1264_010364</name>
</gene>
<organism evidence="2 3">
    <name type="scientific">Littorina saxatilis</name>
    <dbReference type="NCBI Taxonomy" id="31220"/>
    <lineage>
        <taxon>Eukaryota</taxon>
        <taxon>Metazoa</taxon>
        <taxon>Spiralia</taxon>
        <taxon>Lophotrochozoa</taxon>
        <taxon>Mollusca</taxon>
        <taxon>Gastropoda</taxon>
        <taxon>Caenogastropoda</taxon>
        <taxon>Littorinimorpha</taxon>
        <taxon>Littorinoidea</taxon>
        <taxon>Littorinidae</taxon>
        <taxon>Littorina</taxon>
    </lineage>
</organism>
<feature type="domain" description="TIR" evidence="1">
    <location>
        <begin position="218"/>
        <end position="350"/>
    </location>
</feature>
<dbReference type="InterPro" id="IPR029158">
    <property type="entry name" value="STING"/>
</dbReference>
<dbReference type="SMART" id="SM00255">
    <property type="entry name" value="TIR"/>
    <property type="match status" value="1"/>
</dbReference>
<dbReference type="GO" id="GO:0005776">
    <property type="term" value="C:autophagosome"/>
    <property type="evidence" value="ECO:0007669"/>
    <property type="project" value="TreeGrafter"/>
</dbReference>
<dbReference type="Gene3D" id="1.20.5.5200">
    <property type="match status" value="1"/>
</dbReference>
<dbReference type="InterPro" id="IPR038623">
    <property type="entry name" value="STING_C_sf"/>
</dbReference>
<evidence type="ECO:0000259" key="1">
    <source>
        <dbReference type="PROSITE" id="PS50104"/>
    </source>
</evidence>
<dbReference type="GO" id="GO:0061709">
    <property type="term" value="P:reticulophagy"/>
    <property type="evidence" value="ECO:0007669"/>
    <property type="project" value="TreeGrafter"/>
</dbReference>
<dbReference type="GO" id="GO:0016239">
    <property type="term" value="P:positive regulation of macroautophagy"/>
    <property type="evidence" value="ECO:0007669"/>
    <property type="project" value="TreeGrafter"/>
</dbReference>
<dbReference type="PANTHER" id="PTHR34339:SF1">
    <property type="entry name" value="STIMULATOR OF INTERFERON GENES PROTEIN"/>
    <property type="match status" value="1"/>
</dbReference>
<dbReference type="Pfam" id="PF13676">
    <property type="entry name" value="TIR_2"/>
    <property type="match status" value="1"/>
</dbReference>
<dbReference type="InterPro" id="IPR055432">
    <property type="entry name" value="STING_LBD"/>
</dbReference>
<dbReference type="GO" id="GO:0032481">
    <property type="term" value="P:positive regulation of type I interferon production"/>
    <property type="evidence" value="ECO:0007669"/>
    <property type="project" value="InterPro"/>
</dbReference>
<dbReference type="GO" id="GO:0000045">
    <property type="term" value="P:autophagosome assembly"/>
    <property type="evidence" value="ECO:0007669"/>
    <property type="project" value="TreeGrafter"/>
</dbReference>
<dbReference type="InterPro" id="IPR000157">
    <property type="entry name" value="TIR_dom"/>
</dbReference>
<dbReference type="GO" id="GO:0061507">
    <property type="term" value="F:2',3'-cyclic GMP-AMP binding"/>
    <property type="evidence" value="ECO:0007669"/>
    <property type="project" value="TreeGrafter"/>
</dbReference>